<feature type="transmembrane region" description="Helical" evidence="17">
    <location>
        <begin position="1472"/>
        <end position="1494"/>
    </location>
</feature>
<feature type="transmembrane region" description="Helical" evidence="17">
    <location>
        <begin position="133"/>
        <end position="151"/>
    </location>
</feature>
<feature type="transmembrane region" description="Helical" evidence="17">
    <location>
        <begin position="1091"/>
        <end position="1114"/>
    </location>
</feature>
<dbReference type="GO" id="GO:0005891">
    <property type="term" value="C:voltage-gated calcium channel complex"/>
    <property type="evidence" value="ECO:0007669"/>
    <property type="project" value="TreeGrafter"/>
</dbReference>
<comment type="similarity">
    <text evidence="14">Belongs to the calcium channel alpha-1 subunit (TC 1.A.1.11) family.</text>
</comment>
<organism evidence="19 20">
    <name type="scientific">Sphaerobolus stellatus (strain SS14)</name>
    <dbReference type="NCBI Taxonomy" id="990650"/>
    <lineage>
        <taxon>Eukaryota</taxon>
        <taxon>Fungi</taxon>
        <taxon>Dikarya</taxon>
        <taxon>Basidiomycota</taxon>
        <taxon>Agaricomycotina</taxon>
        <taxon>Agaricomycetes</taxon>
        <taxon>Phallomycetidae</taxon>
        <taxon>Geastrales</taxon>
        <taxon>Sphaerobolaceae</taxon>
        <taxon>Sphaerobolus</taxon>
    </lineage>
</organism>
<dbReference type="Gene3D" id="1.20.120.350">
    <property type="entry name" value="Voltage-gated potassium channels. Chain C"/>
    <property type="match status" value="3"/>
</dbReference>
<evidence type="ECO:0000256" key="8">
    <source>
        <dbReference type="ARBA" id="ARBA00022882"/>
    </source>
</evidence>
<evidence type="ECO:0000256" key="4">
    <source>
        <dbReference type="ARBA" id="ARBA00022568"/>
    </source>
</evidence>
<dbReference type="EMBL" id="KN837145">
    <property type="protein sequence ID" value="KIJ40348.1"/>
    <property type="molecule type" value="Genomic_DNA"/>
</dbReference>
<evidence type="ECO:0000256" key="1">
    <source>
        <dbReference type="ARBA" id="ARBA00004651"/>
    </source>
</evidence>
<keyword evidence="12" id="KW-0325">Glycoprotein</keyword>
<evidence type="ECO:0000256" key="14">
    <source>
        <dbReference type="ARBA" id="ARBA00061395"/>
    </source>
</evidence>
<feature type="transmembrane region" description="Helical" evidence="17">
    <location>
        <begin position="499"/>
        <end position="524"/>
    </location>
</feature>
<feature type="transmembrane region" description="Helical" evidence="17">
    <location>
        <begin position="1562"/>
        <end position="1587"/>
    </location>
</feature>
<feature type="domain" description="Ion transport" evidence="18">
    <location>
        <begin position="585"/>
        <end position="808"/>
    </location>
</feature>
<dbReference type="GO" id="GO:0098703">
    <property type="term" value="P:calcium ion import across plasma membrane"/>
    <property type="evidence" value="ECO:0007669"/>
    <property type="project" value="TreeGrafter"/>
</dbReference>
<evidence type="ECO:0000256" key="11">
    <source>
        <dbReference type="ARBA" id="ARBA00023136"/>
    </source>
</evidence>
<sequence>MFREDDNPRPFKYEFPSQASLGGFQDSNDDDEVHLTDHRKLDPMAPLRRRTTLQRVSRNLRRMSVRVVNLGSAGVDEGHARLADAHEEDEEPIKPGSVQALTPLRGRTLGFLGPRNPVRVALYKSLLYQYTEPFILCLILFNAVILVIQSSRALFLDPNQPKGYFQGWEDYVLFTLFIFYTLEAFARICVNGLVLDPETPITAISFTDVARQIWNSLFHPKSGHRFHGIIQQIVKPFALRKEQPVESDSKLPEKSITGHMQQPSLGYSHRPLPFVTAIQKERSLIKRGLPYLRHSWSRIDFVALLGFWIAFILSVSGAERVVTESSGTAILVRHIGLFRALSVLRCARLLAVTNGTTTIMQSLKMAQPLLAQVAYFVLFAMILFSVIGVQSFKGSFRRECVFNPDGPEPIGLGQQCGGYIHPDNLTTVGFIPLNGNSSTSYVKGFVCPLGQTCNEMSDNPMSNLESYDNIFYAALQVVVIASANTWAPTMYSMIDSEFFISSVFFIVCIVVLNFWLINLFVAVITNTFQAIRSQTNKSAFGATESEKILAEDREGWTISDNKLSLRDNWMRDAYQLTRLVWPILAVISLGLAASKTAKTTESVARMLDNAELGITIAFDLEIIWRFLAHFPDWRSFGGGVANWADLIIAVGCSIIQIPPIHDSRAYPWLTVFQLFRWYRVILQVPRMRPLILTVFGNSSGLLNMTIFLLITNGLAALAAVQLLRGDLDNSTNMNFSQIWVAFLAMYQVLSSENWTDVMYGASDAEHPTAMAWITVIFLSGWFLFGNFILIQLFIAVINENFDFAEEKKREQQVAEHLANSQTNLGRFAWISKLNPYKYAKSNPKAIIVENLPSNLVLPMQKVIVNNTRQRRELDSSAEETEESNKWTTRSIQMLHRLFSGERRTDDVPLSKLSSSGKQESSPLEEEDEASHHLDILATFGADAAAAEDTDNILQEQRARKADFIAAHPSYDKTFWVFSQNNPLRRACQALVEPPNGERIFGRPASQTAHALFQFTLFLAVIGGIIVAAIATPVYRRQYYAQNGPVRGAWFTIAEGTFALFLLLEFIIKIIADGFIFTPNAYLLSIWNLVDLTILVGLLVNAVTSVIFLGGLSRLTRSLKALRALRLITLFDKMRTTFHSLLIVGFVRIIDAAILAGLYIIPYAVWGLNIFAGLSFSCNDGGNNVSGKAACQNEYINNIDPFNNDFGFLAPRVWDNPTTSTRWSFDNFGASLLILFEIVSLEGWIDVMSAAVDITGRDRQPSINAAQWNALFFLIYNLLGAVVILTLFVSIIIGNFSSRSGLALLTKPQREWIDLLKLIKRQRPSKRPKVRPTKGLRAWCFDRATSKHGYWMTSMTMLYILHIIILMTQTFSNNRFSDQTRDLVFLGLSCIYSVDICVRFVGLGWESFRANGWNIFDVIVVTGSIATTIPILAGSKGFVIQQLQKLFLVSIAFKLVQRNNSLNQLFKTSISSLPVILSLLILWFTLFVFFGILYVEVFGLTRWESAETHNENYTSLGRALVMLAFMTTGEGWNQYMHDYAVVYPRCTNPSEADPDSDCGSAGWAFFLFISWNILSMYIFVNMFTGVVVENFSYVFQLAGGAKSVDREQMRAFKKVWAEFANQRTGYLERANFVPFFGKLSGVFEVRIYPAEYQTSRLLEAAAAAEDSDPRSISPLAENLDLYRLQQSLNNLDPVSIRQRRMLYNRLYHEAKLSFERGKGISFTNMLLMLAHNKLITDKEALSVKEILARQETMKMVSDAVNLDKVKTLLKMIYHRRRFLRLREERRMSNRVDIPHIVVDPDMLPPGEAEDVSQIHGSSLSIDSPLRSQGLDEMLQTSERTWSRRYSDRSMLGETSGRYSRDASPSPRHSVTMDRSEGFLTNLENSPWKDLMAQTAEDEDD</sequence>
<gene>
    <name evidence="19" type="ORF">M422DRAFT_256903</name>
</gene>
<keyword evidence="4" id="KW-0109">Calcium transport</keyword>
<keyword evidence="20" id="KW-1185">Reference proteome</keyword>
<dbReference type="PANTHER" id="PTHR45628">
    <property type="entry name" value="VOLTAGE-DEPENDENT CALCIUM CHANNEL TYPE A SUBUNIT ALPHA-1"/>
    <property type="match status" value="1"/>
</dbReference>
<evidence type="ECO:0000256" key="13">
    <source>
        <dbReference type="ARBA" id="ARBA00023303"/>
    </source>
</evidence>
<name>A0A0C9UB24_SPHS4</name>
<feature type="transmembrane region" description="Helical" evidence="17">
    <location>
        <begin position="369"/>
        <end position="389"/>
    </location>
</feature>
<accession>A0A0C9UB24</accession>
<dbReference type="HOGENOM" id="CLU_000443_1_0_1"/>
<feature type="domain" description="Ion transport" evidence="18">
    <location>
        <begin position="288"/>
        <end position="535"/>
    </location>
</feature>
<keyword evidence="5" id="KW-0107">Calcium channel</keyword>
<dbReference type="Gene3D" id="1.10.287.70">
    <property type="match status" value="4"/>
</dbReference>
<feature type="region of interest" description="Disordered" evidence="16">
    <location>
        <begin position="1801"/>
        <end position="1826"/>
    </location>
</feature>
<evidence type="ECO:0000256" key="3">
    <source>
        <dbReference type="ARBA" id="ARBA00022475"/>
    </source>
</evidence>
<dbReference type="InterPro" id="IPR027359">
    <property type="entry name" value="Volt_channel_dom_sf"/>
</dbReference>
<feature type="transmembrane region" description="Helical" evidence="17">
    <location>
        <begin position="1348"/>
        <end position="1370"/>
    </location>
</feature>
<feature type="transmembrane region" description="Helical" evidence="17">
    <location>
        <begin position="701"/>
        <end position="720"/>
    </location>
</feature>
<keyword evidence="11 17" id="KW-0472">Membrane</keyword>
<evidence type="ECO:0000313" key="20">
    <source>
        <dbReference type="Proteomes" id="UP000054279"/>
    </source>
</evidence>
<evidence type="ECO:0000256" key="12">
    <source>
        <dbReference type="ARBA" id="ARBA00023180"/>
    </source>
</evidence>
<keyword evidence="10" id="KW-0406">Ion transport</keyword>
<evidence type="ECO:0000256" key="17">
    <source>
        <dbReference type="SAM" id="Phobius"/>
    </source>
</evidence>
<feature type="domain" description="Ion transport" evidence="18">
    <location>
        <begin position="1011"/>
        <end position="1297"/>
    </location>
</feature>
<feature type="region of interest" description="Disordered" evidence="16">
    <location>
        <begin position="1851"/>
        <end position="1899"/>
    </location>
</feature>
<dbReference type="Pfam" id="PF00520">
    <property type="entry name" value="Ion_trans"/>
    <property type="match status" value="4"/>
</dbReference>
<dbReference type="FunFam" id="1.10.287.70:FF:000093">
    <property type="entry name" value="Calcium channel subunit Cch1"/>
    <property type="match status" value="1"/>
</dbReference>
<evidence type="ECO:0000256" key="7">
    <source>
        <dbReference type="ARBA" id="ARBA00022837"/>
    </source>
</evidence>
<feature type="transmembrane region" description="Helical" evidence="17">
    <location>
        <begin position="1135"/>
        <end position="1160"/>
    </location>
</feature>
<feature type="transmembrane region" description="Helical" evidence="17">
    <location>
        <begin position="470"/>
        <end position="487"/>
    </location>
</feature>
<keyword evidence="7" id="KW-0106">Calcium</keyword>
<feature type="transmembrane region" description="Helical" evidence="17">
    <location>
        <begin position="299"/>
        <end position="318"/>
    </location>
</feature>
<feature type="region of interest" description="Disordered" evidence="16">
    <location>
        <begin position="1"/>
        <end position="30"/>
    </location>
</feature>
<feature type="transmembrane region" description="Helical" evidence="17">
    <location>
        <begin position="171"/>
        <end position="190"/>
    </location>
</feature>
<dbReference type="Proteomes" id="UP000054279">
    <property type="component" value="Unassembled WGS sequence"/>
</dbReference>
<dbReference type="PANTHER" id="PTHR45628:SF7">
    <property type="entry name" value="VOLTAGE-DEPENDENT CALCIUM CHANNEL TYPE A SUBUNIT ALPHA-1"/>
    <property type="match status" value="1"/>
</dbReference>
<proteinExistence type="inferred from homology"/>
<keyword evidence="9 17" id="KW-1133">Transmembrane helix</keyword>
<dbReference type="SUPFAM" id="SSF81324">
    <property type="entry name" value="Voltage-gated potassium channels"/>
    <property type="match status" value="4"/>
</dbReference>
<keyword evidence="13" id="KW-0407">Ion channel</keyword>
<evidence type="ECO:0000313" key="19">
    <source>
        <dbReference type="EMBL" id="KIJ40348.1"/>
    </source>
</evidence>
<feature type="transmembrane region" description="Helical" evidence="17">
    <location>
        <begin position="1227"/>
        <end position="1246"/>
    </location>
</feature>
<evidence type="ECO:0000259" key="18">
    <source>
        <dbReference type="Pfam" id="PF00520"/>
    </source>
</evidence>
<evidence type="ECO:0000256" key="16">
    <source>
        <dbReference type="SAM" id="MobiDB-lite"/>
    </source>
</evidence>
<feature type="transmembrane region" description="Helical" evidence="17">
    <location>
        <begin position="1412"/>
        <end position="1432"/>
    </location>
</feature>
<keyword evidence="3" id="KW-1003">Cell membrane</keyword>
<feature type="transmembrane region" description="Helical" evidence="17">
    <location>
        <begin position="732"/>
        <end position="749"/>
    </location>
</feature>
<evidence type="ECO:0000256" key="5">
    <source>
        <dbReference type="ARBA" id="ARBA00022673"/>
    </source>
</evidence>
<feature type="transmembrane region" description="Helical" evidence="17">
    <location>
        <begin position="1267"/>
        <end position="1292"/>
    </location>
</feature>
<dbReference type="OrthoDB" id="416585at2759"/>
<feature type="domain" description="Ion transport" evidence="18">
    <location>
        <begin position="1349"/>
        <end position="1593"/>
    </location>
</feature>
<dbReference type="InterPro" id="IPR005821">
    <property type="entry name" value="Ion_trans_dom"/>
</dbReference>
<keyword evidence="8" id="KW-0851">Voltage-gated channel</keyword>
<evidence type="ECO:0000256" key="10">
    <source>
        <dbReference type="ARBA" id="ARBA00023065"/>
    </source>
</evidence>
<evidence type="ECO:0000256" key="9">
    <source>
        <dbReference type="ARBA" id="ARBA00022989"/>
    </source>
</evidence>
<dbReference type="InterPro" id="IPR050599">
    <property type="entry name" value="VDCC_alpha-1_subunit"/>
</dbReference>
<evidence type="ECO:0000256" key="2">
    <source>
        <dbReference type="ARBA" id="ARBA00022448"/>
    </source>
</evidence>
<evidence type="ECO:0000256" key="6">
    <source>
        <dbReference type="ARBA" id="ARBA00022692"/>
    </source>
</evidence>
<comment type="subcellular location">
    <subcellularLocation>
        <location evidence="1">Cell membrane</location>
        <topology evidence="1">Multi-pass membrane protein</topology>
    </subcellularLocation>
</comment>
<reference evidence="19 20" key="1">
    <citation type="submission" date="2014-06" db="EMBL/GenBank/DDBJ databases">
        <title>Evolutionary Origins and Diversification of the Mycorrhizal Mutualists.</title>
        <authorList>
            <consortium name="DOE Joint Genome Institute"/>
            <consortium name="Mycorrhizal Genomics Consortium"/>
            <person name="Kohler A."/>
            <person name="Kuo A."/>
            <person name="Nagy L.G."/>
            <person name="Floudas D."/>
            <person name="Copeland A."/>
            <person name="Barry K.W."/>
            <person name="Cichocki N."/>
            <person name="Veneault-Fourrey C."/>
            <person name="LaButti K."/>
            <person name="Lindquist E.A."/>
            <person name="Lipzen A."/>
            <person name="Lundell T."/>
            <person name="Morin E."/>
            <person name="Murat C."/>
            <person name="Riley R."/>
            <person name="Ohm R."/>
            <person name="Sun H."/>
            <person name="Tunlid A."/>
            <person name="Henrissat B."/>
            <person name="Grigoriev I.V."/>
            <person name="Hibbett D.S."/>
            <person name="Martin F."/>
        </authorList>
    </citation>
    <scope>NUCLEOTIDE SEQUENCE [LARGE SCALE GENOMIC DNA]</scope>
    <source>
        <strain evidence="19 20">SS14</strain>
    </source>
</reference>
<dbReference type="GO" id="GO:0008331">
    <property type="term" value="F:high voltage-gated calcium channel activity"/>
    <property type="evidence" value="ECO:0007669"/>
    <property type="project" value="TreeGrafter"/>
</dbReference>
<feature type="transmembrane region" description="Helical" evidence="17">
    <location>
        <begin position="1011"/>
        <end position="1035"/>
    </location>
</feature>
<evidence type="ECO:0000256" key="15">
    <source>
        <dbReference type="ARBA" id="ARBA00067459"/>
    </source>
</evidence>
<feature type="transmembrane region" description="Helical" evidence="17">
    <location>
        <begin position="770"/>
        <end position="794"/>
    </location>
</feature>
<keyword evidence="2" id="KW-0813">Transport</keyword>
<feature type="compositionally biased region" description="Basic and acidic residues" evidence="16">
    <location>
        <begin position="1"/>
        <end position="12"/>
    </location>
</feature>
<feature type="region of interest" description="Disordered" evidence="16">
    <location>
        <begin position="905"/>
        <end position="927"/>
    </location>
</feature>
<feature type="transmembrane region" description="Helical" evidence="17">
    <location>
        <begin position="1047"/>
        <end position="1071"/>
    </location>
</feature>
<feature type="transmembrane region" description="Helical" evidence="17">
    <location>
        <begin position="1382"/>
        <end position="1400"/>
    </location>
</feature>
<feature type="compositionally biased region" description="Low complexity" evidence="16">
    <location>
        <begin position="909"/>
        <end position="921"/>
    </location>
</feature>
<keyword evidence="6 17" id="KW-0812">Transmembrane</keyword>
<protein>
    <recommendedName>
        <fullName evidence="15">Calcium-channel protein CCH1</fullName>
    </recommendedName>
</protein>